<evidence type="ECO:0000256" key="1">
    <source>
        <dbReference type="SAM" id="Phobius"/>
    </source>
</evidence>
<organism evidence="2 3">
    <name type="scientific">Paludibacter propionicigenes (strain DSM 17365 / JCM 13257 / WB4)</name>
    <dbReference type="NCBI Taxonomy" id="694427"/>
    <lineage>
        <taxon>Bacteria</taxon>
        <taxon>Pseudomonadati</taxon>
        <taxon>Bacteroidota</taxon>
        <taxon>Bacteroidia</taxon>
        <taxon>Bacteroidales</taxon>
        <taxon>Paludibacteraceae</taxon>
        <taxon>Paludibacter</taxon>
    </lineage>
</organism>
<feature type="transmembrane region" description="Helical" evidence="1">
    <location>
        <begin position="117"/>
        <end position="134"/>
    </location>
</feature>
<dbReference type="RefSeq" id="WP_013444385.1">
    <property type="nucleotide sequence ID" value="NC_014734.1"/>
</dbReference>
<gene>
    <name evidence="2" type="ordered locus">Palpr_0864</name>
</gene>
<keyword evidence="1" id="KW-0812">Transmembrane</keyword>
<keyword evidence="3" id="KW-1185">Reference proteome</keyword>
<proteinExistence type="predicted"/>
<feature type="transmembrane region" description="Helical" evidence="1">
    <location>
        <begin position="202"/>
        <end position="220"/>
    </location>
</feature>
<feature type="transmembrane region" description="Helical" evidence="1">
    <location>
        <begin position="146"/>
        <end position="165"/>
    </location>
</feature>
<dbReference type="OrthoDB" id="1062594at2"/>
<keyword evidence="1" id="KW-1133">Transmembrane helix</keyword>
<reference evidence="2 3" key="2">
    <citation type="journal article" date="2011" name="Stand. Genomic Sci.">
        <title>Complete genome sequence of Paludibacter propionicigenes type strain (WB4).</title>
        <authorList>
            <person name="Gronow S."/>
            <person name="Munk C."/>
            <person name="Lapidus A."/>
            <person name="Nolan M."/>
            <person name="Lucas S."/>
            <person name="Hammon N."/>
            <person name="Deshpande S."/>
            <person name="Cheng J.F."/>
            <person name="Tapia R."/>
            <person name="Han C."/>
            <person name="Goodwin L."/>
            <person name="Pitluck S."/>
            <person name="Liolios K."/>
            <person name="Ivanova N."/>
            <person name="Mavromatis K."/>
            <person name="Mikhailova N."/>
            <person name="Pati A."/>
            <person name="Chen A."/>
            <person name="Palaniappan K."/>
            <person name="Land M."/>
            <person name="Hauser L."/>
            <person name="Chang Y.J."/>
            <person name="Jeffries C.D."/>
            <person name="Brambilla E."/>
            <person name="Rohde M."/>
            <person name="Goker M."/>
            <person name="Detter J.C."/>
            <person name="Woyke T."/>
            <person name="Bristow J."/>
            <person name="Eisen J.A."/>
            <person name="Markowitz V."/>
            <person name="Hugenholtz P."/>
            <person name="Kyrpides N.C."/>
            <person name="Klenk H.P."/>
        </authorList>
    </citation>
    <scope>NUCLEOTIDE SEQUENCE [LARGE SCALE GENOMIC DNA]</scope>
    <source>
        <strain evidence="3">DSM 17365 / JCM 13257 / WB4</strain>
    </source>
</reference>
<dbReference type="Pfam" id="PF19529">
    <property type="entry name" value="DUF6057"/>
    <property type="match status" value="1"/>
</dbReference>
<name>E4T2S2_PALPW</name>
<evidence type="ECO:0000313" key="2">
    <source>
        <dbReference type="EMBL" id="ADQ79016.1"/>
    </source>
</evidence>
<feature type="transmembrane region" description="Helical" evidence="1">
    <location>
        <begin position="177"/>
        <end position="196"/>
    </location>
</feature>
<dbReference type="STRING" id="694427.Palpr_0864"/>
<protein>
    <recommendedName>
        <fullName evidence="4">Transmembrane protein</fullName>
    </recommendedName>
</protein>
<keyword evidence="1" id="KW-0472">Membrane</keyword>
<dbReference type="eggNOG" id="ENOG502Z8XP">
    <property type="taxonomic scope" value="Bacteria"/>
</dbReference>
<sequence length="544" mass="63256">MLTNFKPSSRMKSTSKYLAMAVVALWAAVCFVFFQWFYLYHLVYRLQQQLFLYSGDYISSYFHHPAWLACLSGDFITQFFYFNFGGSLTITVSLLLLGVVCYVALGRFKLNSPKQSRGIGMWIKMLLSLALITWEALRNCGIDYELSSTISLIGGILLFLPCVRYQRWLPGVFLLPLCYWLFGYGVWAFLLLAVVYEITLRRYIIAPLLVIVALIIPTVIRQQYHLTWKQAYQYPANSFFNKPNFTHEKLLTMAVESSFGHWNKVALLSEKEDLHLNISTYFYNLSHAMQGRLPDQLMNEYQPGPLGLLIPLGPDTPLLSLWCSNEVWFQLGDMTMAEHATLLGMIFSPNHRSSSMVMRLAEINMINGDTQASMKYLRMLQKTWLYKGWAEQRMPGKEDIKVQGWLKRKRALLPVQDSLRAVNDHTLSLRALLNNHPDNTMALDYLLCYDLLTKDMAAFMTDYDMYKKIGAEVPNRLYSEALLIGLMKRQATIEDVKRYRIMPDVLQNFNEYTSLYEKNKGDGTALQLQYRKTYWFYYHFATFK</sequence>
<feature type="transmembrane region" description="Helical" evidence="1">
    <location>
        <begin position="81"/>
        <end position="105"/>
    </location>
</feature>
<dbReference type="KEGG" id="ppn:Palpr_0864"/>
<evidence type="ECO:0008006" key="4">
    <source>
        <dbReference type="Google" id="ProtNLM"/>
    </source>
</evidence>
<dbReference type="AlphaFoldDB" id="E4T2S2"/>
<evidence type="ECO:0000313" key="3">
    <source>
        <dbReference type="Proteomes" id="UP000008718"/>
    </source>
</evidence>
<reference key="1">
    <citation type="submission" date="2010-11" db="EMBL/GenBank/DDBJ databases">
        <title>The complete genome of Paludibacter propionicigenes DSM 17365.</title>
        <authorList>
            <consortium name="US DOE Joint Genome Institute (JGI-PGF)"/>
            <person name="Lucas S."/>
            <person name="Copeland A."/>
            <person name="Lapidus A."/>
            <person name="Bruce D."/>
            <person name="Goodwin L."/>
            <person name="Pitluck S."/>
            <person name="Kyrpides N."/>
            <person name="Mavromatis K."/>
            <person name="Ivanova N."/>
            <person name="Munk A.C."/>
            <person name="Brettin T."/>
            <person name="Detter J.C."/>
            <person name="Han C."/>
            <person name="Tapia R."/>
            <person name="Land M."/>
            <person name="Hauser L."/>
            <person name="Markowitz V."/>
            <person name="Cheng J.-F."/>
            <person name="Hugenholtz P."/>
            <person name="Woyke T."/>
            <person name="Wu D."/>
            <person name="Gronow S."/>
            <person name="Wellnitz S."/>
            <person name="Brambilla E."/>
            <person name="Klenk H.-P."/>
            <person name="Eisen J.A."/>
        </authorList>
    </citation>
    <scope>NUCLEOTIDE SEQUENCE</scope>
    <source>
        <strain>WB4</strain>
    </source>
</reference>
<dbReference type="EMBL" id="CP002345">
    <property type="protein sequence ID" value="ADQ79016.1"/>
    <property type="molecule type" value="Genomic_DNA"/>
</dbReference>
<dbReference type="HOGENOM" id="CLU_033046_0_0_10"/>
<accession>E4T2S2</accession>
<dbReference type="InterPro" id="IPR045692">
    <property type="entry name" value="DUF6057"/>
</dbReference>
<feature type="transmembrane region" description="Helical" evidence="1">
    <location>
        <begin position="17"/>
        <end position="38"/>
    </location>
</feature>
<dbReference type="Proteomes" id="UP000008718">
    <property type="component" value="Chromosome"/>
</dbReference>